<dbReference type="KEGG" id="ppai:E1956_43100"/>
<dbReference type="NCBIfam" id="TIGR01730">
    <property type="entry name" value="RND_mfp"/>
    <property type="match status" value="1"/>
</dbReference>
<feature type="compositionally biased region" description="Low complexity" evidence="4">
    <location>
        <begin position="397"/>
        <end position="419"/>
    </location>
</feature>
<dbReference type="PANTHER" id="PTHR30158:SF3">
    <property type="entry name" value="MULTIDRUG EFFLUX PUMP SUBUNIT ACRA-RELATED"/>
    <property type="match status" value="1"/>
</dbReference>
<proteinExistence type="inferred from homology"/>
<dbReference type="Proteomes" id="UP000295727">
    <property type="component" value="Plasmid unnamed1"/>
</dbReference>
<protein>
    <submittedName>
        <fullName evidence="9">Efflux RND transporter periplasmic adaptor subunit</fullName>
    </submittedName>
</protein>
<dbReference type="PANTHER" id="PTHR30158">
    <property type="entry name" value="ACRA/E-RELATED COMPONENT OF DRUG EFFLUX TRANSPORTER"/>
    <property type="match status" value="1"/>
</dbReference>
<reference evidence="9 10" key="1">
    <citation type="submission" date="2019-03" db="EMBL/GenBank/DDBJ databases">
        <title>Paraburkholderia sp. 7MH5, isolated from subtropical forest soil.</title>
        <authorList>
            <person name="Gao Z.-H."/>
            <person name="Qiu L.-H."/>
        </authorList>
    </citation>
    <scope>NUCLEOTIDE SEQUENCE [LARGE SCALE GENOMIC DNA]</scope>
    <source>
        <strain evidence="9 10">7MH5</strain>
        <plasmid evidence="9 10">unnamed1</plasmid>
    </source>
</reference>
<evidence type="ECO:0000256" key="1">
    <source>
        <dbReference type="ARBA" id="ARBA00004196"/>
    </source>
</evidence>
<dbReference type="Gene3D" id="2.40.50.100">
    <property type="match status" value="1"/>
</dbReference>
<keyword evidence="3" id="KW-0175">Coiled coil</keyword>
<evidence type="ECO:0000256" key="4">
    <source>
        <dbReference type="SAM" id="MobiDB-lite"/>
    </source>
</evidence>
<dbReference type="GO" id="GO:0005886">
    <property type="term" value="C:plasma membrane"/>
    <property type="evidence" value="ECO:0007669"/>
    <property type="project" value="TreeGrafter"/>
</dbReference>
<evidence type="ECO:0000256" key="3">
    <source>
        <dbReference type="SAM" id="Coils"/>
    </source>
</evidence>
<dbReference type="InterPro" id="IPR058624">
    <property type="entry name" value="MdtA-like_HH"/>
</dbReference>
<gene>
    <name evidence="9" type="ORF">E1956_43100</name>
</gene>
<evidence type="ECO:0000259" key="5">
    <source>
        <dbReference type="Pfam" id="PF25876"/>
    </source>
</evidence>
<evidence type="ECO:0000259" key="6">
    <source>
        <dbReference type="Pfam" id="PF25917"/>
    </source>
</evidence>
<dbReference type="Gene3D" id="2.40.30.170">
    <property type="match status" value="1"/>
</dbReference>
<comment type="subcellular location">
    <subcellularLocation>
        <location evidence="1">Cell envelope</location>
    </subcellularLocation>
</comment>
<dbReference type="SUPFAM" id="SSF111369">
    <property type="entry name" value="HlyD-like secretion proteins"/>
    <property type="match status" value="1"/>
</dbReference>
<evidence type="ECO:0000313" key="10">
    <source>
        <dbReference type="Proteomes" id="UP000295727"/>
    </source>
</evidence>
<dbReference type="GO" id="GO:0046677">
    <property type="term" value="P:response to antibiotic"/>
    <property type="evidence" value="ECO:0007669"/>
    <property type="project" value="TreeGrafter"/>
</dbReference>
<dbReference type="Pfam" id="PF25944">
    <property type="entry name" value="Beta-barrel_RND"/>
    <property type="match status" value="1"/>
</dbReference>
<dbReference type="EMBL" id="CP038152">
    <property type="protein sequence ID" value="QBR03994.1"/>
    <property type="molecule type" value="Genomic_DNA"/>
</dbReference>
<dbReference type="Gene3D" id="1.10.287.470">
    <property type="entry name" value="Helix hairpin bin"/>
    <property type="match status" value="1"/>
</dbReference>
<keyword evidence="9" id="KW-0614">Plasmid</keyword>
<dbReference type="GO" id="GO:0022857">
    <property type="term" value="F:transmembrane transporter activity"/>
    <property type="evidence" value="ECO:0007669"/>
    <property type="project" value="InterPro"/>
</dbReference>
<organism evidence="9 10">
    <name type="scientific">Paraburkholderia pallida</name>
    <dbReference type="NCBI Taxonomy" id="2547399"/>
    <lineage>
        <taxon>Bacteria</taxon>
        <taxon>Pseudomonadati</taxon>
        <taxon>Pseudomonadota</taxon>
        <taxon>Betaproteobacteria</taxon>
        <taxon>Burkholderiales</taxon>
        <taxon>Burkholderiaceae</taxon>
        <taxon>Paraburkholderia</taxon>
    </lineage>
</organism>
<evidence type="ECO:0000259" key="8">
    <source>
        <dbReference type="Pfam" id="PF25967"/>
    </source>
</evidence>
<feature type="domain" description="Multidrug resistance protein MdtA-like beta-barrel" evidence="7">
    <location>
        <begin position="215"/>
        <end position="303"/>
    </location>
</feature>
<dbReference type="InterPro" id="IPR006143">
    <property type="entry name" value="RND_pump_MFP"/>
</dbReference>
<evidence type="ECO:0000256" key="2">
    <source>
        <dbReference type="ARBA" id="ARBA00009477"/>
    </source>
</evidence>
<accession>A0A4P7DAN6</accession>
<keyword evidence="10" id="KW-1185">Reference proteome</keyword>
<dbReference type="Pfam" id="PF25917">
    <property type="entry name" value="BSH_RND"/>
    <property type="match status" value="1"/>
</dbReference>
<feature type="domain" description="Multidrug resistance protein MdtA-like barrel-sandwich hybrid" evidence="6">
    <location>
        <begin position="69"/>
        <end position="207"/>
    </location>
</feature>
<feature type="domain" description="Multidrug resistance protein MdtA-like C-terminal permuted SH3" evidence="8">
    <location>
        <begin position="310"/>
        <end position="367"/>
    </location>
</feature>
<feature type="domain" description="Multidrug resistance protein MdtA-like alpha-helical hairpin" evidence="5">
    <location>
        <begin position="109"/>
        <end position="177"/>
    </location>
</feature>
<evidence type="ECO:0000313" key="9">
    <source>
        <dbReference type="EMBL" id="QBR03994.1"/>
    </source>
</evidence>
<feature type="coiled-coil region" evidence="3">
    <location>
        <begin position="146"/>
        <end position="173"/>
    </location>
</feature>
<dbReference type="InterPro" id="IPR058625">
    <property type="entry name" value="MdtA-like_BSH"/>
</dbReference>
<dbReference type="Pfam" id="PF25967">
    <property type="entry name" value="RND-MFP_C"/>
    <property type="match status" value="1"/>
</dbReference>
<feature type="region of interest" description="Disordered" evidence="4">
    <location>
        <begin position="389"/>
        <end position="419"/>
    </location>
</feature>
<dbReference type="AlphaFoldDB" id="A0A4P7DAN6"/>
<dbReference type="Gene3D" id="2.40.420.20">
    <property type="match status" value="1"/>
</dbReference>
<comment type="similarity">
    <text evidence="2">Belongs to the membrane fusion protein (MFP) (TC 8.A.1) family.</text>
</comment>
<dbReference type="OrthoDB" id="9783047at2"/>
<name>A0A4P7DAN6_9BURK</name>
<dbReference type="InterPro" id="IPR058626">
    <property type="entry name" value="MdtA-like_b-barrel"/>
</dbReference>
<dbReference type="InterPro" id="IPR058627">
    <property type="entry name" value="MdtA-like_C"/>
</dbReference>
<dbReference type="PROSITE" id="PS51257">
    <property type="entry name" value="PROKAR_LIPOPROTEIN"/>
    <property type="match status" value="1"/>
</dbReference>
<sequence length="419" mass="43684">MNGQQIKTAAVRGTTAVALTLLITACHGGSGDATAQDVPMPSVSVVRLHPHAVPVTTELPGRIVSLLEAEVRPQVSGIIEQRLFVEGAEVKAGQPLYQIDPASYQAARDSADAALSRARAAIPAAQAKADRNQDLVRQNAISVQEYQESMDALAQARANVAAAKAALETARIDLDRTTIRAPISGRIDRSALTPGALVSANQAAPLTAIHQIDRVNVDLTQSSASLLDLREAIDAGHMTRSSGGVPVRLRLENGALYPLAGELAFGESSVATDTGTYTLRVTVPNPRRVLLPGMYVRAIVEEGVVPQGYLLPQRAVSRNARGEASAMFVRAGKVEEVTLHGARAHGNFWLVTQGLRDGDALVVEGSQQVRSGDAAQSTEVLVDAATGALRSLPAKPSPGTGAAAANAPTPSSAPSAQRS</sequence>
<evidence type="ECO:0000259" key="7">
    <source>
        <dbReference type="Pfam" id="PF25944"/>
    </source>
</evidence>
<geneLocation type="plasmid" evidence="9 10">
    <name>unnamed1</name>
</geneLocation>
<dbReference type="Pfam" id="PF25876">
    <property type="entry name" value="HH_MFP_RND"/>
    <property type="match status" value="1"/>
</dbReference>
<dbReference type="GO" id="GO:0030313">
    <property type="term" value="C:cell envelope"/>
    <property type="evidence" value="ECO:0007669"/>
    <property type="project" value="UniProtKB-SubCell"/>
</dbReference>